<evidence type="ECO:0000259" key="9">
    <source>
        <dbReference type="PROSITE" id="PS50850"/>
    </source>
</evidence>
<dbReference type="AlphaFoldDB" id="A0AAW0FUQ1"/>
<feature type="domain" description="Major facilitator superfamily (MFS) profile" evidence="9">
    <location>
        <begin position="90"/>
        <end position="160"/>
    </location>
</feature>
<dbReference type="PANTHER" id="PTHR23514:SF3">
    <property type="entry name" value="BYPASS OF STOP CODON PROTEIN 6"/>
    <property type="match status" value="1"/>
</dbReference>
<evidence type="ECO:0000256" key="7">
    <source>
        <dbReference type="SAM" id="MobiDB-lite"/>
    </source>
</evidence>
<dbReference type="GO" id="GO:0022857">
    <property type="term" value="F:transmembrane transporter activity"/>
    <property type="evidence" value="ECO:0007669"/>
    <property type="project" value="InterPro"/>
</dbReference>
<feature type="transmembrane region" description="Helical" evidence="8">
    <location>
        <begin position="123"/>
        <end position="147"/>
    </location>
</feature>
<dbReference type="EMBL" id="JASBNA010000025">
    <property type="protein sequence ID" value="KAK7684561.1"/>
    <property type="molecule type" value="Genomic_DNA"/>
</dbReference>
<evidence type="ECO:0000256" key="3">
    <source>
        <dbReference type="ARBA" id="ARBA00022448"/>
    </source>
</evidence>
<proteinExistence type="inferred from homology"/>
<dbReference type="InterPro" id="IPR051788">
    <property type="entry name" value="MFS_Transporter"/>
</dbReference>
<evidence type="ECO:0000256" key="5">
    <source>
        <dbReference type="ARBA" id="ARBA00022989"/>
    </source>
</evidence>
<keyword evidence="4 8" id="KW-0812">Transmembrane</keyword>
<dbReference type="SUPFAM" id="SSF103473">
    <property type="entry name" value="MFS general substrate transporter"/>
    <property type="match status" value="1"/>
</dbReference>
<keyword evidence="6 8" id="KW-0472">Membrane</keyword>
<comment type="subcellular location">
    <subcellularLocation>
        <location evidence="1">Endomembrane system</location>
        <topology evidence="1">Multi-pass membrane protein</topology>
    </subcellularLocation>
</comment>
<dbReference type="GO" id="GO:0016020">
    <property type="term" value="C:membrane"/>
    <property type="evidence" value="ECO:0007669"/>
    <property type="project" value="TreeGrafter"/>
</dbReference>
<protein>
    <recommendedName>
        <fullName evidence="9">Major facilitator superfamily (MFS) profile domain-containing protein</fullName>
    </recommendedName>
</protein>
<organism evidence="10 11">
    <name type="scientific">Cerrena zonata</name>
    <dbReference type="NCBI Taxonomy" id="2478898"/>
    <lineage>
        <taxon>Eukaryota</taxon>
        <taxon>Fungi</taxon>
        <taxon>Dikarya</taxon>
        <taxon>Basidiomycota</taxon>
        <taxon>Agaricomycotina</taxon>
        <taxon>Agaricomycetes</taxon>
        <taxon>Polyporales</taxon>
        <taxon>Cerrenaceae</taxon>
        <taxon>Cerrena</taxon>
    </lineage>
</organism>
<evidence type="ECO:0000256" key="1">
    <source>
        <dbReference type="ARBA" id="ARBA00004127"/>
    </source>
</evidence>
<feature type="region of interest" description="Disordered" evidence="7">
    <location>
        <begin position="1"/>
        <end position="40"/>
    </location>
</feature>
<accession>A0AAW0FUQ1</accession>
<evidence type="ECO:0000256" key="4">
    <source>
        <dbReference type="ARBA" id="ARBA00022692"/>
    </source>
</evidence>
<comment type="caution">
    <text evidence="10">The sequence shown here is derived from an EMBL/GenBank/DDBJ whole genome shotgun (WGS) entry which is preliminary data.</text>
</comment>
<dbReference type="Gene3D" id="1.20.1250.20">
    <property type="entry name" value="MFS general substrate transporter like domains"/>
    <property type="match status" value="1"/>
</dbReference>
<dbReference type="PROSITE" id="PS50850">
    <property type="entry name" value="MFS"/>
    <property type="match status" value="1"/>
</dbReference>
<evidence type="ECO:0000256" key="8">
    <source>
        <dbReference type="SAM" id="Phobius"/>
    </source>
</evidence>
<reference evidence="10 11" key="1">
    <citation type="submission" date="2022-09" db="EMBL/GenBank/DDBJ databases">
        <authorList>
            <person name="Palmer J.M."/>
        </authorList>
    </citation>
    <scope>NUCLEOTIDE SEQUENCE [LARGE SCALE GENOMIC DNA]</scope>
    <source>
        <strain evidence="10 11">DSM 7382</strain>
    </source>
</reference>
<feature type="compositionally biased region" description="Polar residues" evidence="7">
    <location>
        <begin position="1"/>
        <end position="11"/>
    </location>
</feature>
<dbReference type="InterPro" id="IPR036259">
    <property type="entry name" value="MFS_trans_sf"/>
</dbReference>
<keyword evidence="3" id="KW-0813">Transport</keyword>
<evidence type="ECO:0000313" key="11">
    <source>
        <dbReference type="Proteomes" id="UP001385951"/>
    </source>
</evidence>
<evidence type="ECO:0000256" key="2">
    <source>
        <dbReference type="ARBA" id="ARBA00008335"/>
    </source>
</evidence>
<evidence type="ECO:0000256" key="6">
    <source>
        <dbReference type="ARBA" id="ARBA00023136"/>
    </source>
</evidence>
<dbReference type="GO" id="GO:0012505">
    <property type="term" value="C:endomembrane system"/>
    <property type="evidence" value="ECO:0007669"/>
    <property type="project" value="UniProtKB-SubCell"/>
</dbReference>
<dbReference type="InterPro" id="IPR020846">
    <property type="entry name" value="MFS_dom"/>
</dbReference>
<dbReference type="PANTHER" id="PTHR23514">
    <property type="entry name" value="BYPASS OF STOP CODON PROTEIN 6"/>
    <property type="match status" value="1"/>
</dbReference>
<gene>
    <name evidence="10" type="ORF">QCA50_012508</name>
</gene>
<evidence type="ECO:0000313" key="10">
    <source>
        <dbReference type="EMBL" id="KAK7684561.1"/>
    </source>
</evidence>
<comment type="similarity">
    <text evidence="2">Belongs to the major facilitator superfamily.</text>
</comment>
<dbReference type="Proteomes" id="UP001385951">
    <property type="component" value="Unassembled WGS sequence"/>
</dbReference>
<keyword evidence="11" id="KW-1185">Reference proteome</keyword>
<sequence length="160" mass="17130">MSQTEVHTTVVETGLEPRSSVPIRARSPHPSDSPTSAGNDKAQIELAELGRTASRGSKSLADVAGVSATPSTLTVSEQVAKAKRWKAHWQFVTLCWSLFLAGWNDGTIGPLLPRIQEVYHVGFAVVSLIFVFNCIGFISAALANVFLTDKFGFGVVMVIG</sequence>
<keyword evidence="5 8" id="KW-1133">Transmembrane helix</keyword>
<name>A0AAW0FUQ1_9APHY</name>